<keyword evidence="9" id="KW-1185">Reference proteome</keyword>
<dbReference type="SMART" id="SM00220">
    <property type="entry name" value="S_TKc"/>
    <property type="match status" value="1"/>
</dbReference>
<dbReference type="Gene3D" id="1.10.510.10">
    <property type="entry name" value="Transferase(Phosphotransferase) domain 1"/>
    <property type="match status" value="1"/>
</dbReference>
<accession>A0A8J3MNZ0</accession>
<dbReference type="PROSITE" id="PS00108">
    <property type="entry name" value="PROTEIN_KINASE_ST"/>
    <property type="match status" value="1"/>
</dbReference>
<protein>
    <recommendedName>
        <fullName evidence="1">non-specific serine/threonine protein kinase</fullName>
        <ecNumber evidence="1">2.7.11.1</ecNumber>
    </recommendedName>
</protein>
<name>A0A8J3MNZ0_9CHLR</name>
<dbReference type="EMBL" id="BNJF01000001">
    <property type="protein sequence ID" value="GHO43302.1"/>
    <property type="molecule type" value="Genomic_DNA"/>
</dbReference>
<dbReference type="GO" id="GO:0004674">
    <property type="term" value="F:protein serine/threonine kinase activity"/>
    <property type="evidence" value="ECO:0007669"/>
    <property type="project" value="UniProtKB-EC"/>
</dbReference>
<evidence type="ECO:0000259" key="7">
    <source>
        <dbReference type="PROSITE" id="PS50011"/>
    </source>
</evidence>
<dbReference type="RefSeq" id="WP_220192783.1">
    <property type="nucleotide sequence ID" value="NZ_BNJF01000001.1"/>
</dbReference>
<evidence type="ECO:0000256" key="6">
    <source>
        <dbReference type="PROSITE-ProRule" id="PRU10141"/>
    </source>
</evidence>
<proteinExistence type="predicted"/>
<evidence type="ECO:0000313" key="8">
    <source>
        <dbReference type="EMBL" id="GHO43302.1"/>
    </source>
</evidence>
<organism evidence="8 9">
    <name type="scientific">Ktedonospora formicarum</name>
    <dbReference type="NCBI Taxonomy" id="2778364"/>
    <lineage>
        <taxon>Bacteria</taxon>
        <taxon>Bacillati</taxon>
        <taxon>Chloroflexota</taxon>
        <taxon>Ktedonobacteria</taxon>
        <taxon>Ktedonobacterales</taxon>
        <taxon>Ktedonobacteraceae</taxon>
        <taxon>Ktedonospora</taxon>
    </lineage>
</organism>
<dbReference type="PANTHER" id="PTHR43289">
    <property type="entry name" value="MITOGEN-ACTIVATED PROTEIN KINASE KINASE KINASE 20-RELATED"/>
    <property type="match status" value="1"/>
</dbReference>
<comment type="caution">
    <text evidence="8">The sequence shown here is derived from an EMBL/GenBank/DDBJ whole genome shotgun (WGS) entry which is preliminary data.</text>
</comment>
<dbReference type="GO" id="GO:0005524">
    <property type="term" value="F:ATP binding"/>
    <property type="evidence" value="ECO:0007669"/>
    <property type="project" value="UniProtKB-UniRule"/>
</dbReference>
<keyword evidence="4" id="KW-0418">Kinase</keyword>
<evidence type="ECO:0000256" key="1">
    <source>
        <dbReference type="ARBA" id="ARBA00012513"/>
    </source>
</evidence>
<reference evidence="8" key="1">
    <citation type="submission" date="2020-10" db="EMBL/GenBank/DDBJ databases">
        <title>Taxonomic study of unclassified bacteria belonging to the class Ktedonobacteria.</title>
        <authorList>
            <person name="Yabe S."/>
            <person name="Wang C.M."/>
            <person name="Zheng Y."/>
            <person name="Sakai Y."/>
            <person name="Cavaletti L."/>
            <person name="Monciardini P."/>
            <person name="Donadio S."/>
        </authorList>
    </citation>
    <scope>NUCLEOTIDE SEQUENCE</scope>
    <source>
        <strain evidence="8">SOSP1-1</strain>
    </source>
</reference>
<dbReference type="PROSITE" id="PS00107">
    <property type="entry name" value="PROTEIN_KINASE_ATP"/>
    <property type="match status" value="1"/>
</dbReference>
<dbReference type="Gene3D" id="3.30.200.20">
    <property type="entry name" value="Phosphorylase Kinase, domain 1"/>
    <property type="match status" value="1"/>
</dbReference>
<evidence type="ECO:0000256" key="3">
    <source>
        <dbReference type="ARBA" id="ARBA00022741"/>
    </source>
</evidence>
<dbReference type="EC" id="2.7.11.1" evidence="1"/>
<gene>
    <name evidence="8" type="ORF">KSX_14650</name>
</gene>
<evidence type="ECO:0000256" key="4">
    <source>
        <dbReference type="ARBA" id="ARBA00022777"/>
    </source>
</evidence>
<evidence type="ECO:0000313" key="9">
    <source>
        <dbReference type="Proteomes" id="UP000612362"/>
    </source>
</evidence>
<dbReference type="Proteomes" id="UP000612362">
    <property type="component" value="Unassembled WGS sequence"/>
</dbReference>
<evidence type="ECO:0000256" key="2">
    <source>
        <dbReference type="ARBA" id="ARBA00022679"/>
    </source>
</evidence>
<keyword evidence="5 6" id="KW-0067">ATP-binding</keyword>
<evidence type="ECO:0000256" key="5">
    <source>
        <dbReference type="ARBA" id="ARBA00022840"/>
    </source>
</evidence>
<feature type="domain" description="Protein kinase" evidence="7">
    <location>
        <begin position="11"/>
        <end position="259"/>
    </location>
</feature>
<sequence length="259" mass="28974">MHLEGIQLGRYKILHLLGKGGMGEVYLAEDPQVERNVAIKVLQLPINNETDAGLRLFKKELQALAHLNHRHIVPLFDSGQQDYQQTILAYMVMPLYEEGTLAQWWQAKQKVPLSPADVSEMVMQAARALQHAHNHGIIHRDVKPSNFLIRTQDTETMDIPDLFLSDFGIAKLSTIITTGAQVRGTPSYMAPEHLRGNADFSSDQYALAVMAYELLTGCTPFRGGQIELAYQHIHEPPQPPSQLNSALPIEVDAVLYCTK</sequence>
<keyword evidence="3 6" id="KW-0547">Nucleotide-binding</keyword>
<feature type="binding site" evidence="6">
    <location>
        <position position="40"/>
    </location>
    <ligand>
        <name>ATP</name>
        <dbReference type="ChEBI" id="CHEBI:30616"/>
    </ligand>
</feature>
<keyword evidence="2" id="KW-0808">Transferase</keyword>
<dbReference type="InterPro" id="IPR017441">
    <property type="entry name" value="Protein_kinase_ATP_BS"/>
</dbReference>
<dbReference type="Pfam" id="PF00069">
    <property type="entry name" value="Pkinase"/>
    <property type="match status" value="1"/>
</dbReference>
<dbReference type="PROSITE" id="PS50011">
    <property type="entry name" value="PROTEIN_KINASE_DOM"/>
    <property type="match status" value="1"/>
</dbReference>
<dbReference type="SUPFAM" id="SSF56112">
    <property type="entry name" value="Protein kinase-like (PK-like)"/>
    <property type="match status" value="1"/>
</dbReference>
<dbReference type="PANTHER" id="PTHR43289:SF6">
    <property type="entry name" value="SERINE_THREONINE-PROTEIN KINASE NEKL-3"/>
    <property type="match status" value="1"/>
</dbReference>
<dbReference type="InterPro" id="IPR011009">
    <property type="entry name" value="Kinase-like_dom_sf"/>
</dbReference>
<dbReference type="InterPro" id="IPR000719">
    <property type="entry name" value="Prot_kinase_dom"/>
</dbReference>
<dbReference type="AlphaFoldDB" id="A0A8J3MNZ0"/>
<dbReference type="InterPro" id="IPR008271">
    <property type="entry name" value="Ser/Thr_kinase_AS"/>
</dbReference>
<dbReference type="CDD" id="cd14014">
    <property type="entry name" value="STKc_PknB_like"/>
    <property type="match status" value="1"/>
</dbReference>